<dbReference type="AlphaFoldDB" id="A0A7R8ZMW8"/>
<dbReference type="PANTHER" id="PTHR11785:SF512">
    <property type="entry name" value="SOBREMESA, ISOFORM B"/>
    <property type="match status" value="1"/>
</dbReference>
<accession>A0A7R8ZMW8</accession>
<name>A0A7R8ZMW8_9CRUS</name>
<sequence length="453" mass="49102">MNFSQLLAACFLLAAVQLQSQRHWTSHARGIDGQKTTGWDYITEGWVPGKREKENYNFNSKKVIAFNGVVASLTWWVRGSPVDTSKMGHGTCPKVSMGFPRTNQVNGAITLLGWVTTPLSMGPPLANQVDGLHFRGSPGADSDDTTASTTALEKPGAFAGDGAAEEEAIHLERRVGLFSGVALIVGTMIGEYTFQVFLGPRADGDASLRDLRKSRGPPGEDGLRRLESCRLGCVRPALHARRGTPQGGHYNADNTFCALGAMAYAELGTLVPYCGGEYSYYMEAFGGLPAYMYSWVSVIVLKPSMLGIICLSFAQYIVNGFIPLHCAGVDQLVKVVGIMTIGALSYAELGLVVPESGGEGTYLLAAFGHLHNFLGPLFGYLFNYLALVAMKPAQVAIICLTFSKYVLDPVFNALKWQDCDFEDRKILLEKLVAAACICEYRNFITIPSNVTAY</sequence>
<gene>
    <name evidence="1" type="ORF">CTOB1V02_LOCUS5465</name>
</gene>
<organism evidence="1">
    <name type="scientific">Cyprideis torosa</name>
    <dbReference type="NCBI Taxonomy" id="163714"/>
    <lineage>
        <taxon>Eukaryota</taxon>
        <taxon>Metazoa</taxon>
        <taxon>Ecdysozoa</taxon>
        <taxon>Arthropoda</taxon>
        <taxon>Crustacea</taxon>
        <taxon>Oligostraca</taxon>
        <taxon>Ostracoda</taxon>
        <taxon>Podocopa</taxon>
        <taxon>Podocopida</taxon>
        <taxon>Cytherocopina</taxon>
        <taxon>Cytheroidea</taxon>
        <taxon>Cytherideidae</taxon>
        <taxon>Cyprideis</taxon>
    </lineage>
</organism>
<evidence type="ECO:0000313" key="1">
    <source>
        <dbReference type="EMBL" id="CAD7227561.1"/>
    </source>
</evidence>
<dbReference type="InterPro" id="IPR050598">
    <property type="entry name" value="AminoAcid_Transporter"/>
</dbReference>
<dbReference type="GO" id="GO:0015179">
    <property type="term" value="F:L-amino acid transmembrane transporter activity"/>
    <property type="evidence" value="ECO:0007669"/>
    <property type="project" value="TreeGrafter"/>
</dbReference>
<reference evidence="1" key="1">
    <citation type="submission" date="2020-11" db="EMBL/GenBank/DDBJ databases">
        <authorList>
            <person name="Tran Van P."/>
        </authorList>
    </citation>
    <scope>NUCLEOTIDE SEQUENCE</scope>
</reference>
<proteinExistence type="predicted"/>
<protein>
    <submittedName>
        <fullName evidence="1">Uncharacterized protein</fullName>
    </submittedName>
</protein>
<dbReference type="PANTHER" id="PTHR11785">
    <property type="entry name" value="AMINO ACID TRANSPORTER"/>
    <property type="match status" value="1"/>
</dbReference>
<dbReference type="EMBL" id="OB661183">
    <property type="protein sequence ID" value="CAD7227561.1"/>
    <property type="molecule type" value="Genomic_DNA"/>
</dbReference>
<dbReference type="Gene3D" id="1.20.1740.10">
    <property type="entry name" value="Amino acid/polyamine transporter I"/>
    <property type="match status" value="2"/>
</dbReference>
<dbReference type="OrthoDB" id="6378081at2759"/>